<reference evidence="2" key="1">
    <citation type="journal article" date="2015" name="Nature">
        <title>Complex archaea that bridge the gap between prokaryotes and eukaryotes.</title>
        <authorList>
            <person name="Spang A."/>
            <person name="Saw J.H."/>
            <person name="Jorgensen S.L."/>
            <person name="Zaremba-Niedzwiedzka K."/>
            <person name="Martijn J."/>
            <person name="Lind A.E."/>
            <person name="van Eijk R."/>
            <person name="Schleper C."/>
            <person name="Guy L."/>
            <person name="Ettema T.J."/>
        </authorList>
    </citation>
    <scope>NUCLEOTIDE SEQUENCE</scope>
</reference>
<gene>
    <name evidence="2" type="ORF">LCGC14_2102480</name>
</gene>
<feature type="non-terminal residue" evidence="2">
    <location>
        <position position="103"/>
    </location>
</feature>
<protein>
    <submittedName>
        <fullName evidence="2">Uncharacterized protein</fullName>
    </submittedName>
</protein>
<proteinExistence type="predicted"/>
<sequence>MSGITPLLDTLLPQVLGKRVDTPLSRALNKPVQPASDAGAPRTVFSDSRLNTTPKSLELALAGAMSRFQPASQGIRGAPTQAPYLSVDTNLSPTARTIATILS</sequence>
<evidence type="ECO:0000313" key="2">
    <source>
        <dbReference type="EMBL" id="KKL70678.1"/>
    </source>
</evidence>
<organism evidence="2">
    <name type="scientific">marine sediment metagenome</name>
    <dbReference type="NCBI Taxonomy" id="412755"/>
    <lineage>
        <taxon>unclassified sequences</taxon>
        <taxon>metagenomes</taxon>
        <taxon>ecological metagenomes</taxon>
    </lineage>
</organism>
<name>A0A0F9E9D9_9ZZZZ</name>
<evidence type="ECO:0000256" key="1">
    <source>
        <dbReference type="SAM" id="MobiDB-lite"/>
    </source>
</evidence>
<dbReference type="EMBL" id="LAZR01025829">
    <property type="protein sequence ID" value="KKL70678.1"/>
    <property type="molecule type" value="Genomic_DNA"/>
</dbReference>
<feature type="region of interest" description="Disordered" evidence="1">
    <location>
        <begin position="29"/>
        <end position="49"/>
    </location>
</feature>
<dbReference type="AlphaFoldDB" id="A0A0F9E9D9"/>
<accession>A0A0F9E9D9</accession>
<comment type="caution">
    <text evidence="2">The sequence shown here is derived from an EMBL/GenBank/DDBJ whole genome shotgun (WGS) entry which is preliminary data.</text>
</comment>